<dbReference type="EMBL" id="WEKV01000006">
    <property type="protein sequence ID" value="KAB7786657.1"/>
    <property type="molecule type" value="Genomic_DNA"/>
</dbReference>
<gene>
    <name evidence="1" type="ORF">F8B43_1011</name>
</gene>
<dbReference type="Pfam" id="PF04365">
    <property type="entry name" value="BrnT_toxin"/>
    <property type="match status" value="1"/>
</dbReference>
<dbReference type="Proteomes" id="UP000469949">
    <property type="component" value="Unassembled WGS sequence"/>
</dbReference>
<reference evidence="1 2" key="1">
    <citation type="submission" date="2019-10" db="EMBL/GenBank/DDBJ databases">
        <title>Draft Genome Sequence of the Caffeine Degrading Methylotroph Methylorubrum populi PINKEL.</title>
        <authorList>
            <person name="Dawson S.C."/>
            <person name="Zhang X."/>
            <person name="Wright M.E."/>
            <person name="Sharma G."/>
            <person name="Langner J.T."/>
            <person name="Ditty J.L."/>
            <person name="Subuyuj G.A."/>
        </authorList>
    </citation>
    <scope>NUCLEOTIDE SEQUENCE [LARGE SCALE GENOMIC DNA]</scope>
    <source>
        <strain evidence="1 2">Pinkel</strain>
    </source>
</reference>
<evidence type="ECO:0000313" key="1">
    <source>
        <dbReference type="EMBL" id="KAB7786657.1"/>
    </source>
</evidence>
<dbReference type="RefSeq" id="WP_152276197.1">
    <property type="nucleotide sequence ID" value="NZ_WEKV01000006.1"/>
</dbReference>
<proteinExistence type="predicted"/>
<dbReference type="AlphaFoldDB" id="A0A833J8Z1"/>
<accession>A0A833J8Z1</accession>
<dbReference type="Gene3D" id="3.10.450.530">
    <property type="entry name" value="Ribonuclease toxin, BrnT, of type II toxin-antitoxin system"/>
    <property type="match status" value="1"/>
</dbReference>
<organism evidence="1 2">
    <name type="scientific">Methylorubrum populi</name>
    <dbReference type="NCBI Taxonomy" id="223967"/>
    <lineage>
        <taxon>Bacteria</taxon>
        <taxon>Pseudomonadati</taxon>
        <taxon>Pseudomonadota</taxon>
        <taxon>Alphaproteobacteria</taxon>
        <taxon>Hyphomicrobiales</taxon>
        <taxon>Methylobacteriaceae</taxon>
        <taxon>Methylorubrum</taxon>
    </lineage>
</organism>
<sequence>MPITFDAAKSEWNRQERGMPFTMAERFDFDTALVREDVRETYAEPRFQALGKIGREVVFLVFSPTEDGFRVISLRKAAKQKHSVWLARHP</sequence>
<protein>
    <recommendedName>
        <fullName evidence="3">BrnT family toxin</fullName>
    </recommendedName>
</protein>
<name>A0A833J8Z1_9HYPH</name>
<evidence type="ECO:0000313" key="2">
    <source>
        <dbReference type="Proteomes" id="UP000469949"/>
    </source>
</evidence>
<dbReference type="InterPro" id="IPR007460">
    <property type="entry name" value="BrnT_toxin"/>
</dbReference>
<comment type="caution">
    <text evidence="1">The sequence shown here is derived from an EMBL/GenBank/DDBJ whole genome shotgun (WGS) entry which is preliminary data.</text>
</comment>
<evidence type="ECO:0008006" key="3">
    <source>
        <dbReference type="Google" id="ProtNLM"/>
    </source>
</evidence>
<dbReference type="InterPro" id="IPR038573">
    <property type="entry name" value="BrnT_sf"/>
</dbReference>